<dbReference type="Gene3D" id="3.80.10.10">
    <property type="entry name" value="Ribonuclease Inhibitor"/>
    <property type="match status" value="1"/>
</dbReference>
<organism evidence="1 2">
    <name type="scientific">Aureobasidium pullulans</name>
    <name type="common">Black yeast</name>
    <name type="synonym">Pullularia pullulans</name>
    <dbReference type="NCBI Taxonomy" id="5580"/>
    <lineage>
        <taxon>Eukaryota</taxon>
        <taxon>Fungi</taxon>
        <taxon>Dikarya</taxon>
        <taxon>Ascomycota</taxon>
        <taxon>Pezizomycotina</taxon>
        <taxon>Dothideomycetes</taxon>
        <taxon>Dothideomycetidae</taxon>
        <taxon>Dothideales</taxon>
        <taxon>Saccotheciaceae</taxon>
        <taxon>Aureobasidium</taxon>
    </lineage>
</organism>
<comment type="caution">
    <text evidence="1">The sequence shown here is derived from an EMBL/GenBank/DDBJ whole genome shotgun (WGS) entry which is preliminary data.</text>
</comment>
<dbReference type="SUPFAM" id="SSF52047">
    <property type="entry name" value="RNI-like"/>
    <property type="match status" value="1"/>
</dbReference>
<evidence type="ECO:0000313" key="2">
    <source>
        <dbReference type="Proteomes" id="UP000310374"/>
    </source>
</evidence>
<name>A0AB74JDS3_AURPU</name>
<sequence>MSRSSNSAGSGHSPILSASMRREREKVMSGVNTRDPSLPVDGYVAPWDRLPNETQINILRYLGDPELRNMATRSETLWTYSIAFLWETVIDDQRIKQLVERVPAIRQQLYADLIKVLRVNTSNGIDLSHLAFQKLRELEVNTCGVGPHVNLPIAQFIQQKLEYLSIRRGDPALTHGTVSNFLPQLSRAPFLREIKLTGAIINAHPQDLVEGLKACPLVDTFEIGYNARPLMSPELFAYLAKNDRIQEFDWDRSIDEATIAKTMEDLKEDEELFTGLTGFDAHFSDVAGSLLLPRMQSITLLILRYDQNNLHILRSVREMKNLDMLYIRAAGSTETGPDAVRLDWGTLSGLRDMNLTSLHIETDYRIDEDGNPHCTVNGSAIQMNQLSHIFGSHQTLRHLEFGWHQSAYLVNDSIRVMDIIGKAYPELVSLTMSVSVYRPASVEVSAEVGPLIPKLEYLTMNYVMETLPHTDQVTGYELFDFHIINPGYAPNSVIGSSSVA</sequence>
<dbReference type="AlphaFoldDB" id="A0AB74JDS3"/>
<accession>A0AB74JDS3</accession>
<dbReference type="EMBL" id="QZAT01000311">
    <property type="protein sequence ID" value="THX19928.1"/>
    <property type="molecule type" value="Genomic_DNA"/>
</dbReference>
<dbReference type="Proteomes" id="UP000310374">
    <property type="component" value="Unassembled WGS sequence"/>
</dbReference>
<protein>
    <recommendedName>
        <fullName evidence="3">F-box domain-containing protein</fullName>
    </recommendedName>
</protein>
<reference evidence="1 2" key="1">
    <citation type="submission" date="2018-10" db="EMBL/GenBank/DDBJ databases">
        <title>Fifty Aureobasidium pullulans genomes reveal a recombining polyextremotolerant generalist.</title>
        <authorList>
            <person name="Gostincar C."/>
            <person name="Turk M."/>
            <person name="Zajc J."/>
            <person name="Gunde-Cimerman N."/>
        </authorList>
    </citation>
    <scope>NUCLEOTIDE SEQUENCE [LARGE SCALE GENOMIC DNA]</scope>
    <source>
        <strain evidence="1 2">EXF-10081</strain>
    </source>
</reference>
<evidence type="ECO:0008006" key="3">
    <source>
        <dbReference type="Google" id="ProtNLM"/>
    </source>
</evidence>
<proteinExistence type="predicted"/>
<gene>
    <name evidence="1" type="ORF">D6D12_10555</name>
</gene>
<dbReference type="InterPro" id="IPR032675">
    <property type="entry name" value="LRR_dom_sf"/>
</dbReference>
<evidence type="ECO:0000313" key="1">
    <source>
        <dbReference type="EMBL" id="THX19928.1"/>
    </source>
</evidence>